<proteinExistence type="predicted"/>
<organism evidence="2 3">
    <name type="scientific">Panicum miliaceum</name>
    <name type="common">Proso millet</name>
    <name type="synonym">Broomcorn millet</name>
    <dbReference type="NCBI Taxonomy" id="4540"/>
    <lineage>
        <taxon>Eukaryota</taxon>
        <taxon>Viridiplantae</taxon>
        <taxon>Streptophyta</taxon>
        <taxon>Embryophyta</taxon>
        <taxon>Tracheophyta</taxon>
        <taxon>Spermatophyta</taxon>
        <taxon>Magnoliopsida</taxon>
        <taxon>Liliopsida</taxon>
        <taxon>Poales</taxon>
        <taxon>Poaceae</taxon>
        <taxon>PACMAD clade</taxon>
        <taxon>Panicoideae</taxon>
        <taxon>Panicodae</taxon>
        <taxon>Paniceae</taxon>
        <taxon>Panicinae</taxon>
        <taxon>Panicum</taxon>
        <taxon>Panicum sect. Panicum</taxon>
    </lineage>
</organism>
<dbReference type="AlphaFoldDB" id="A0A3L6T7Q2"/>
<accession>A0A3L6T7Q2</accession>
<feature type="domain" description="DUF6598" evidence="1">
    <location>
        <begin position="172"/>
        <end position="212"/>
    </location>
</feature>
<gene>
    <name evidence="2" type="ORF">C2845_PM03G25910</name>
</gene>
<sequence>MENLSEELLVFWEEEEDPEEAYVRELEEEQKKRRARWKKSEMSIFMELVLLIKRKKMSELEEAYAMKQAERRSEEEEVQQPNKLMDYLSNLRPLTVRYQQFRSSWMARHPGLDFEHITKIRAMMYTNQPVPKYVYNIVDSLQIYSVKVVLRNSDPLQSTAVTDTEDLLPGQGGLEWPLHVFGLVSVRDSIDSKRNLIFNIQERDDCQTLTEEWQPMRSGRLLFTDTQVRKEMPPFNLPLCILVDIPSLLIPNKEAQLRMQITQKVRFQACDEREPVEVSFKAKLSGGLDKEVTKKKLKIKKGTKGSSSKR</sequence>
<dbReference type="PANTHER" id="PTHR33065">
    <property type="entry name" value="OS07G0486400 PROTEIN"/>
    <property type="match status" value="1"/>
</dbReference>
<protein>
    <recommendedName>
        <fullName evidence="1">DUF6598 domain-containing protein</fullName>
    </recommendedName>
</protein>
<evidence type="ECO:0000259" key="1">
    <source>
        <dbReference type="Pfam" id="PF20241"/>
    </source>
</evidence>
<dbReference type="PANTHER" id="PTHR33065:SF88">
    <property type="entry name" value="OS11G0104220 PROTEIN"/>
    <property type="match status" value="1"/>
</dbReference>
<dbReference type="Pfam" id="PF20241">
    <property type="entry name" value="DUF6598"/>
    <property type="match status" value="1"/>
</dbReference>
<dbReference type="InterPro" id="IPR046533">
    <property type="entry name" value="DUF6598"/>
</dbReference>
<evidence type="ECO:0000313" key="3">
    <source>
        <dbReference type="Proteomes" id="UP000275267"/>
    </source>
</evidence>
<name>A0A3L6T7Q2_PANMI</name>
<reference evidence="3" key="1">
    <citation type="journal article" date="2019" name="Nat. Commun.">
        <title>The genome of broomcorn millet.</title>
        <authorList>
            <person name="Zou C."/>
            <person name="Miki D."/>
            <person name="Li D."/>
            <person name="Tang Q."/>
            <person name="Xiao L."/>
            <person name="Rajput S."/>
            <person name="Deng P."/>
            <person name="Jia W."/>
            <person name="Huang R."/>
            <person name="Zhang M."/>
            <person name="Sun Y."/>
            <person name="Hu J."/>
            <person name="Fu X."/>
            <person name="Schnable P.S."/>
            <person name="Li F."/>
            <person name="Zhang H."/>
            <person name="Feng B."/>
            <person name="Zhu X."/>
            <person name="Liu R."/>
            <person name="Schnable J.C."/>
            <person name="Zhu J.-K."/>
            <person name="Zhang H."/>
        </authorList>
    </citation>
    <scope>NUCLEOTIDE SEQUENCE [LARGE SCALE GENOMIC DNA]</scope>
</reference>
<comment type="caution">
    <text evidence="2">The sequence shown here is derived from an EMBL/GenBank/DDBJ whole genome shotgun (WGS) entry which is preliminary data.</text>
</comment>
<dbReference type="Proteomes" id="UP000275267">
    <property type="component" value="Unassembled WGS sequence"/>
</dbReference>
<dbReference type="EMBL" id="PQIB02000002">
    <property type="protein sequence ID" value="RLN33497.1"/>
    <property type="molecule type" value="Genomic_DNA"/>
</dbReference>
<keyword evidence="3" id="KW-1185">Reference proteome</keyword>
<evidence type="ECO:0000313" key="2">
    <source>
        <dbReference type="EMBL" id="RLN33497.1"/>
    </source>
</evidence>